<gene>
    <name evidence="2" type="ORF">GCM10023331_35990</name>
</gene>
<evidence type="ECO:0000313" key="3">
    <source>
        <dbReference type="Proteomes" id="UP001500298"/>
    </source>
</evidence>
<accession>A0ABP9DK48</accession>
<reference evidence="3" key="1">
    <citation type="journal article" date="2019" name="Int. J. Syst. Evol. Microbiol.">
        <title>The Global Catalogue of Microorganisms (GCM) 10K type strain sequencing project: providing services to taxonomists for standard genome sequencing and annotation.</title>
        <authorList>
            <consortium name="The Broad Institute Genomics Platform"/>
            <consortium name="The Broad Institute Genome Sequencing Center for Infectious Disease"/>
            <person name="Wu L."/>
            <person name="Ma J."/>
        </authorList>
    </citation>
    <scope>NUCLEOTIDE SEQUENCE [LARGE SCALE GENOMIC DNA]</scope>
    <source>
        <strain evidence="3">JCM 18326</strain>
    </source>
</reference>
<evidence type="ECO:0000256" key="1">
    <source>
        <dbReference type="SAM" id="MobiDB-lite"/>
    </source>
</evidence>
<proteinExistence type="predicted"/>
<keyword evidence="3" id="KW-1185">Reference proteome</keyword>
<comment type="caution">
    <text evidence="2">The sequence shown here is derived from an EMBL/GenBank/DDBJ whole genome shotgun (WGS) entry which is preliminary data.</text>
</comment>
<evidence type="ECO:0000313" key="2">
    <source>
        <dbReference type="EMBL" id="GAA4848081.1"/>
    </source>
</evidence>
<organism evidence="2 3">
    <name type="scientific">Algivirga pacifica</name>
    <dbReference type="NCBI Taxonomy" id="1162670"/>
    <lineage>
        <taxon>Bacteria</taxon>
        <taxon>Pseudomonadati</taxon>
        <taxon>Bacteroidota</taxon>
        <taxon>Cytophagia</taxon>
        <taxon>Cytophagales</taxon>
        <taxon>Flammeovirgaceae</taxon>
        <taxon>Algivirga</taxon>
    </lineage>
</organism>
<protein>
    <submittedName>
        <fullName evidence="2">Uncharacterized protein</fullName>
    </submittedName>
</protein>
<dbReference type="Proteomes" id="UP001500298">
    <property type="component" value="Unassembled WGS sequence"/>
</dbReference>
<dbReference type="EMBL" id="BAABJX010000058">
    <property type="protein sequence ID" value="GAA4848081.1"/>
    <property type="molecule type" value="Genomic_DNA"/>
</dbReference>
<feature type="region of interest" description="Disordered" evidence="1">
    <location>
        <begin position="250"/>
        <end position="278"/>
    </location>
</feature>
<sequence>MMACKPQVCPAYYSAFQPTGEYEDYFAYQFSPFGIEQLDPKEKPSHDLLVAQKTRWNGTLDKKQKRGLFRKPKAKTSLRKEMEYAITYPTQKEVDAYDSLRGYELPDYETVPDNTELAVVLKFKPQPRQYYDVYYPANPGAAQDSTMDGMLAANDSVASAQIGPARGADPFFDPDKDQIPKKYQKRTQQERILDYYNFNPDSLPPHDVEQYHYEKLVGQPVDLDAEIIRSVSDTVKQRKWWQFWRPRFYKPGDGSQADSLQESGQAVPLEENDGSESS</sequence>
<name>A0ABP9DK48_9BACT</name>